<protein>
    <submittedName>
        <fullName evidence="2">Type II secretion system protein</fullName>
    </submittedName>
</protein>
<dbReference type="SUPFAM" id="SSF54523">
    <property type="entry name" value="Pili subunits"/>
    <property type="match status" value="1"/>
</dbReference>
<dbReference type="AlphaFoldDB" id="A0A3L7J4A9"/>
<organism evidence="2 3">
    <name type="scientific">Mycetocola zhadangensis</name>
    <dbReference type="NCBI Taxonomy" id="1164595"/>
    <lineage>
        <taxon>Bacteria</taxon>
        <taxon>Bacillati</taxon>
        <taxon>Actinomycetota</taxon>
        <taxon>Actinomycetes</taxon>
        <taxon>Micrococcales</taxon>
        <taxon>Microbacteriaceae</taxon>
        <taxon>Mycetocola</taxon>
    </lineage>
</organism>
<feature type="transmembrane region" description="Helical" evidence="1">
    <location>
        <begin position="21"/>
        <end position="43"/>
    </location>
</feature>
<keyword evidence="1" id="KW-1133">Transmembrane helix</keyword>
<keyword evidence="1" id="KW-0472">Membrane</keyword>
<reference evidence="2 3" key="1">
    <citation type="submission" date="2018-10" db="EMBL/GenBank/DDBJ databases">
        <authorList>
            <person name="Li J."/>
        </authorList>
    </citation>
    <scope>NUCLEOTIDE SEQUENCE [LARGE SCALE GENOMIC DNA]</scope>
    <source>
        <strain evidence="2 3">ZD1-4</strain>
    </source>
</reference>
<gene>
    <name evidence="2" type="ORF">D9V28_00200</name>
</gene>
<name>A0A3L7J4A9_9MICO</name>
<evidence type="ECO:0000313" key="3">
    <source>
        <dbReference type="Proteomes" id="UP000282460"/>
    </source>
</evidence>
<dbReference type="RefSeq" id="WP_121657727.1">
    <property type="nucleotide sequence ID" value="NZ_BMEK01000001.1"/>
</dbReference>
<accession>A0A3L7J4A9</accession>
<dbReference type="EMBL" id="RCWJ01000001">
    <property type="protein sequence ID" value="RLQ85354.1"/>
    <property type="molecule type" value="Genomic_DNA"/>
</dbReference>
<dbReference type="PROSITE" id="PS00409">
    <property type="entry name" value="PROKAR_NTER_METHYL"/>
    <property type="match status" value="1"/>
</dbReference>
<dbReference type="OrthoDB" id="5117357at2"/>
<proteinExistence type="predicted"/>
<evidence type="ECO:0000313" key="2">
    <source>
        <dbReference type="EMBL" id="RLQ85354.1"/>
    </source>
</evidence>
<dbReference type="Pfam" id="PF07963">
    <property type="entry name" value="N_methyl"/>
    <property type="match status" value="1"/>
</dbReference>
<comment type="caution">
    <text evidence="2">The sequence shown here is derived from an EMBL/GenBank/DDBJ whole genome shotgun (WGS) entry which is preliminary data.</text>
</comment>
<sequence length="225" mass="23480">MQRIIQAFRKLRRAKESGISLVELLVAMVLLGVASTIVIGLFLSATQTVSMASAIHNDTGTASNVMNAVSKAIRSGTTVRVSGAPNAPALITATPTELVMYSLADSDAVDPRPVRIEFTRDPTSLQLVEKRWAPAAAANGFWDFTAPTLISSRTFPGALTNGNVFTYNTAAGDAVPAPTAAQLGLIASVTVEVTVHGDARASGTPVILKNTVGMPNLGFSETETP</sequence>
<dbReference type="InterPro" id="IPR045584">
    <property type="entry name" value="Pilin-like"/>
</dbReference>
<keyword evidence="3" id="KW-1185">Reference proteome</keyword>
<keyword evidence="1" id="KW-0812">Transmembrane</keyword>
<evidence type="ECO:0000256" key="1">
    <source>
        <dbReference type="SAM" id="Phobius"/>
    </source>
</evidence>
<dbReference type="Proteomes" id="UP000282460">
    <property type="component" value="Unassembled WGS sequence"/>
</dbReference>
<dbReference type="InterPro" id="IPR012902">
    <property type="entry name" value="N_methyl_site"/>
</dbReference>